<protein>
    <recommendedName>
        <fullName evidence="1">DUF8042 domain-containing protein</fullName>
    </recommendedName>
</protein>
<accession>A0A942YIL4</accession>
<reference evidence="2 3" key="1">
    <citation type="submission" date="2021-05" db="EMBL/GenBank/DDBJ databases">
        <title>Novel Bacillus species.</title>
        <authorList>
            <person name="Liu G."/>
        </authorList>
    </citation>
    <scope>NUCLEOTIDE SEQUENCE [LARGE SCALE GENOMIC DNA]</scope>
    <source>
        <strain evidence="3">FJAT-49780</strain>
    </source>
</reference>
<name>A0A942YIL4_9BACI</name>
<evidence type="ECO:0000313" key="2">
    <source>
        <dbReference type="EMBL" id="MBS4195501.1"/>
    </source>
</evidence>
<dbReference type="AlphaFoldDB" id="A0A942YIL4"/>
<dbReference type="InterPro" id="IPR058355">
    <property type="entry name" value="DUF8042"/>
</dbReference>
<evidence type="ECO:0000259" key="1">
    <source>
        <dbReference type="Pfam" id="PF26154"/>
    </source>
</evidence>
<gene>
    <name evidence="2" type="ORF">KHA97_10575</name>
</gene>
<dbReference type="EMBL" id="JAGYPG010000002">
    <property type="protein sequence ID" value="MBS4195501.1"/>
    <property type="molecule type" value="Genomic_DNA"/>
</dbReference>
<comment type="caution">
    <text evidence="2">The sequence shown here is derived from an EMBL/GenBank/DDBJ whole genome shotgun (WGS) entry which is preliminary data.</text>
</comment>
<dbReference type="Pfam" id="PF26154">
    <property type="entry name" value="DUF8042"/>
    <property type="match status" value="1"/>
</dbReference>
<evidence type="ECO:0000313" key="3">
    <source>
        <dbReference type="Proteomes" id="UP000681414"/>
    </source>
</evidence>
<keyword evidence="3" id="KW-1185">Reference proteome</keyword>
<dbReference type="RefSeq" id="WP_213124716.1">
    <property type="nucleotide sequence ID" value="NZ_JAGYPG010000002.1"/>
</dbReference>
<feature type="domain" description="DUF8042" evidence="1">
    <location>
        <begin position="97"/>
        <end position="189"/>
    </location>
</feature>
<organism evidence="2 3">
    <name type="scientific">Lederbergia citri</name>
    <dbReference type="NCBI Taxonomy" id="2833580"/>
    <lineage>
        <taxon>Bacteria</taxon>
        <taxon>Bacillati</taxon>
        <taxon>Bacillota</taxon>
        <taxon>Bacilli</taxon>
        <taxon>Bacillales</taxon>
        <taxon>Bacillaceae</taxon>
        <taxon>Lederbergia</taxon>
    </lineage>
</organism>
<proteinExistence type="predicted"/>
<dbReference type="Proteomes" id="UP000681414">
    <property type="component" value="Unassembled WGS sequence"/>
</dbReference>
<sequence length="200" mass="23308">MKLIFQEQTIQLEDYSTVETVIDKINKLLSDEFYFSHLIVDGVEVYEDPRQYLQGQLHMIDQLEVVTKTIGEFVNDLLLTAEDYIYRAIPEVKILTEDFYQNPTSESWSKFSQLLEGMLWLNQAVQIIDGTKKRPSNWFDYMKQSENLVNVLKSLEEAMENNDGILIADLLLYEIIPIFESFSTVIRTTIDTEGYRIGVN</sequence>